<dbReference type="CDD" id="cd06267">
    <property type="entry name" value="PBP1_LacI_sugar_binding-like"/>
    <property type="match status" value="1"/>
</dbReference>
<accession>A0A4R0MP50</accession>
<name>A0A4R0MP50_9SPHI</name>
<reference evidence="5 6" key="1">
    <citation type="submission" date="2019-02" db="EMBL/GenBank/DDBJ databases">
        <title>Pedobacter sp. RP-1-13 sp. nov., isolated from Arctic soil.</title>
        <authorList>
            <person name="Dahal R.H."/>
        </authorList>
    </citation>
    <scope>NUCLEOTIDE SEQUENCE [LARGE SCALE GENOMIC DNA]</scope>
    <source>
        <strain evidence="5 6">RP-1-13</strain>
    </source>
</reference>
<keyword evidence="1" id="KW-0805">Transcription regulation</keyword>
<gene>
    <name evidence="5" type="ORF">EZ428_18335</name>
</gene>
<dbReference type="CDD" id="cd01392">
    <property type="entry name" value="HTH_LacI"/>
    <property type="match status" value="1"/>
</dbReference>
<dbReference type="InterPro" id="IPR010982">
    <property type="entry name" value="Lambda_DNA-bd_dom_sf"/>
</dbReference>
<feature type="domain" description="HTH lacI-type" evidence="4">
    <location>
        <begin position="6"/>
        <end position="60"/>
    </location>
</feature>
<evidence type="ECO:0000256" key="3">
    <source>
        <dbReference type="ARBA" id="ARBA00023163"/>
    </source>
</evidence>
<organism evidence="5 6">
    <name type="scientific">Pedobacter frigiditerrae</name>
    <dbReference type="NCBI Taxonomy" id="2530452"/>
    <lineage>
        <taxon>Bacteria</taxon>
        <taxon>Pseudomonadati</taxon>
        <taxon>Bacteroidota</taxon>
        <taxon>Sphingobacteriia</taxon>
        <taxon>Sphingobacteriales</taxon>
        <taxon>Sphingobacteriaceae</taxon>
        <taxon>Pedobacter</taxon>
    </lineage>
</organism>
<evidence type="ECO:0000259" key="4">
    <source>
        <dbReference type="PROSITE" id="PS50932"/>
    </source>
</evidence>
<dbReference type="SMART" id="SM00354">
    <property type="entry name" value="HTH_LACI"/>
    <property type="match status" value="1"/>
</dbReference>
<dbReference type="InterPro" id="IPR000843">
    <property type="entry name" value="HTH_LacI"/>
</dbReference>
<keyword evidence="2" id="KW-0238">DNA-binding</keyword>
<dbReference type="AlphaFoldDB" id="A0A4R0MP50"/>
<dbReference type="PANTHER" id="PTHR30146:SF109">
    <property type="entry name" value="HTH-TYPE TRANSCRIPTIONAL REGULATOR GALS"/>
    <property type="match status" value="1"/>
</dbReference>
<keyword evidence="3" id="KW-0804">Transcription</keyword>
<dbReference type="EMBL" id="SJSK01000005">
    <property type="protein sequence ID" value="TCC88598.1"/>
    <property type="molecule type" value="Genomic_DNA"/>
</dbReference>
<dbReference type="Pfam" id="PF13377">
    <property type="entry name" value="Peripla_BP_3"/>
    <property type="match status" value="1"/>
</dbReference>
<keyword evidence="6" id="KW-1185">Reference proteome</keyword>
<dbReference type="OrthoDB" id="9803256at2"/>
<evidence type="ECO:0000256" key="1">
    <source>
        <dbReference type="ARBA" id="ARBA00023015"/>
    </source>
</evidence>
<dbReference type="InterPro" id="IPR028082">
    <property type="entry name" value="Peripla_BP_I"/>
</dbReference>
<dbReference type="Pfam" id="PF00356">
    <property type="entry name" value="LacI"/>
    <property type="match status" value="1"/>
</dbReference>
<dbReference type="SUPFAM" id="SSF47413">
    <property type="entry name" value="lambda repressor-like DNA-binding domains"/>
    <property type="match status" value="1"/>
</dbReference>
<dbReference type="PANTHER" id="PTHR30146">
    <property type="entry name" value="LACI-RELATED TRANSCRIPTIONAL REPRESSOR"/>
    <property type="match status" value="1"/>
</dbReference>
<dbReference type="GO" id="GO:0003700">
    <property type="term" value="F:DNA-binding transcription factor activity"/>
    <property type="evidence" value="ECO:0007669"/>
    <property type="project" value="TreeGrafter"/>
</dbReference>
<dbReference type="InterPro" id="IPR046335">
    <property type="entry name" value="LacI/GalR-like_sensor"/>
</dbReference>
<sequence length="342" mass="38295">MKKKDITIYDLAAKLGISVTTVSRSLSGHESINKKTRQTVENLAREVGYQRNKFASNLRLGQTFTIGVIVPKLNSLFISSVLSGIEKVVNKSNYNLIICQSFEDETKEKNNIKTMFDNRVDALIVSLSTKMEDFTYLDEFLNKKVPIILFDRTSQFIPSTKVVIDNHKAGYIATEHLLLQGCRNIVHITGDLKHSVYKERLEGFKEALKAYGLEFAQHMLIDDQLTEIAIKNVLLNDILKREQRPDALFITNDSIAAYALVILKQQGIRVPKDIAIVGFNNDLISSVTEPAITTVNYPGFEMGETIGKTAIDMLANAKNNVTINKTIVLEADLIIRGSSLKK</sequence>
<dbReference type="SUPFAM" id="SSF53822">
    <property type="entry name" value="Periplasmic binding protein-like I"/>
    <property type="match status" value="1"/>
</dbReference>
<dbReference type="PROSITE" id="PS50932">
    <property type="entry name" value="HTH_LACI_2"/>
    <property type="match status" value="1"/>
</dbReference>
<dbReference type="RefSeq" id="WP_131554652.1">
    <property type="nucleotide sequence ID" value="NZ_SJSK01000005.1"/>
</dbReference>
<evidence type="ECO:0000256" key="2">
    <source>
        <dbReference type="ARBA" id="ARBA00023125"/>
    </source>
</evidence>
<evidence type="ECO:0000313" key="6">
    <source>
        <dbReference type="Proteomes" id="UP000292884"/>
    </source>
</evidence>
<dbReference type="Gene3D" id="1.10.260.40">
    <property type="entry name" value="lambda repressor-like DNA-binding domains"/>
    <property type="match status" value="1"/>
</dbReference>
<evidence type="ECO:0000313" key="5">
    <source>
        <dbReference type="EMBL" id="TCC88598.1"/>
    </source>
</evidence>
<proteinExistence type="predicted"/>
<dbReference type="Proteomes" id="UP000292884">
    <property type="component" value="Unassembled WGS sequence"/>
</dbReference>
<dbReference type="GO" id="GO:0000976">
    <property type="term" value="F:transcription cis-regulatory region binding"/>
    <property type="evidence" value="ECO:0007669"/>
    <property type="project" value="TreeGrafter"/>
</dbReference>
<protein>
    <submittedName>
        <fullName evidence="5">LacI family transcriptional regulator</fullName>
    </submittedName>
</protein>
<comment type="caution">
    <text evidence="5">The sequence shown here is derived from an EMBL/GenBank/DDBJ whole genome shotgun (WGS) entry which is preliminary data.</text>
</comment>
<dbReference type="Gene3D" id="3.40.50.2300">
    <property type="match status" value="2"/>
</dbReference>